<dbReference type="RefSeq" id="WP_354446465.1">
    <property type="nucleotide sequence ID" value="NZ_JBEPSH010000008.1"/>
</dbReference>
<gene>
    <name evidence="3" type="ORF">ABIE13_003976</name>
</gene>
<dbReference type="Proteomes" id="UP001549320">
    <property type="component" value="Unassembled WGS sequence"/>
</dbReference>
<name>A0ABV2QD75_9BURK</name>
<evidence type="ECO:0000313" key="4">
    <source>
        <dbReference type="Proteomes" id="UP001549320"/>
    </source>
</evidence>
<dbReference type="PIRSF" id="PIRSF017082">
    <property type="entry name" value="YflP"/>
    <property type="match status" value="1"/>
</dbReference>
<keyword evidence="4" id="KW-1185">Reference proteome</keyword>
<accession>A0ABV2QD75</accession>
<comment type="caution">
    <text evidence="3">The sequence shown here is derived from an EMBL/GenBank/DDBJ whole genome shotgun (WGS) entry which is preliminary data.</text>
</comment>
<dbReference type="Pfam" id="PF03401">
    <property type="entry name" value="TctC"/>
    <property type="match status" value="1"/>
</dbReference>
<comment type="similarity">
    <text evidence="1">Belongs to the UPF0065 (bug) family.</text>
</comment>
<feature type="signal peptide" evidence="2">
    <location>
        <begin position="1"/>
        <end position="26"/>
    </location>
</feature>
<dbReference type="Gene3D" id="3.40.190.10">
    <property type="entry name" value="Periplasmic binding protein-like II"/>
    <property type="match status" value="1"/>
</dbReference>
<evidence type="ECO:0000256" key="2">
    <source>
        <dbReference type="SAM" id="SignalP"/>
    </source>
</evidence>
<dbReference type="PANTHER" id="PTHR42928">
    <property type="entry name" value="TRICARBOXYLATE-BINDING PROTEIN"/>
    <property type="match status" value="1"/>
</dbReference>
<dbReference type="PANTHER" id="PTHR42928:SF5">
    <property type="entry name" value="BLR1237 PROTEIN"/>
    <property type="match status" value="1"/>
</dbReference>
<dbReference type="CDD" id="cd07012">
    <property type="entry name" value="PBP2_Bug_TTT"/>
    <property type="match status" value="1"/>
</dbReference>
<keyword evidence="2" id="KW-0732">Signal</keyword>
<sequence>MNIPITRRLLVAATLVITSAPGLSYAQSERVDNYPQRPIKLVVGIGAGSTTDLLTRIAARNLSEALKQPVVVENRPGAGGTLGAAAVATAPPDGYTLLFVSSSLPTFGHFYDNLKFDPVKDLVGAAGLAQGGMVMLTRPGAPWKNLAELVAYGKAKPDGTVSYASAGVGSIAYLYSELFAQNMGQKFLHVPYKSSAAALADLLAGHVDFVFDGTTTAKPMIDAGKVQALAYSSNRRNPFLPQVPTMQEAGVKDFDQRTWFGISAPRGTPQKILDRISKASATFTGQSAYRNELAGAAHEPMAMSAQAFERLVQDEARVWGKSIQQIRSNEK</sequence>
<evidence type="ECO:0000313" key="3">
    <source>
        <dbReference type="EMBL" id="MET4578853.1"/>
    </source>
</evidence>
<dbReference type="InterPro" id="IPR005064">
    <property type="entry name" value="BUG"/>
</dbReference>
<organism evidence="3 4">
    <name type="scientific">Ottowia thiooxydans</name>
    <dbReference type="NCBI Taxonomy" id="219182"/>
    <lineage>
        <taxon>Bacteria</taxon>
        <taxon>Pseudomonadati</taxon>
        <taxon>Pseudomonadota</taxon>
        <taxon>Betaproteobacteria</taxon>
        <taxon>Burkholderiales</taxon>
        <taxon>Comamonadaceae</taxon>
        <taxon>Ottowia</taxon>
    </lineage>
</organism>
<reference evidence="3 4" key="1">
    <citation type="submission" date="2024-06" db="EMBL/GenBank/DDBJ databases">
        <title>Sorghum-associated microbial communities from plants grown in Nebraska, USA.</title>
        <authorList>
            <person name="Schachtman D."/>
        </authorList>
    </citation>
    <scope>NUCLEOTIDE SEQUENCE [LARGE SCALE GENOMIC DNA]</scope>
    <source>
        <strain evidence="3 4">2709</strain>
    </source>
</reference>
<feature type="chain" id="PRO_5045728714" evidence="2">
    <location>
        <begin position="27"/>
        <end position="331"/>
    </location>
</feature>
<dbReference type="Gene3D" id="3.40.190.150">
    <property type="entry name" value="Bordetella uptake gene, domain 1"/>
    <property type="match status" value="1"/>
</dbReference>
<dbReference type="SUPFAM" id="SSF53850">
    <property type="entry name" value="Periplasmic binding protein-like II"/>
    <property type="match status" value="1"/>
</dbReference>
<evidence type="ECO:0000256" key="1">
    <source>
        <dbReference type="ARBA" id="ARBA00006987"/>
    </source>
</evidence>
<dbReference type="EMBL" id="JBEPSH010000008">
    <property type="protein sequence ID" value="MET4578853.1"/>
    <property type="molecule type" value="Genomic_DNA"/>
</dbReference>
<keyword evidence="3" id="KW-0675">Receptor</keyword>
<proteinExistence type="inferred from homology"/>
<dbReference type="InterPro" id="IPR042100">
    <property type="entry name" value="Bug_dom1"/>
</dbReference>
<protein>
    <submittedName>
        <fullName evidence="3">Tripartite-type tricarboxylate transporter receptor subunit TctC</fullName>
    </submittedName>
</protein>